<dbReference type="AlphaFoldDB" id="A0A9P1I5P2"/>
<evidence type="ECO:0000256" key="3">
    <source>
        <dbReference type="ARBA" id="ARBA00022833"/>
    </source>
</evidence>
<keyword evidence="1" id="KW-0479">Metal-binding</keyword>
<dbReference type="Gene3D" id="1.10.220.160">
    <property type="match status" value="1"/>
</dbReference>
<keyword evidence="3" id="KW-0862">Zinc</keyword>
<accession>A0A9P1I5P2</accession>
<protein>
    <recommendedName>
        <fullName evidence="5">MYND-type domain-containing protein</fullName>
    </recommendedName>
</protein>
<evidence type="ECO:0000313" key="7">
    <source>
        <dbReference type="Proteomes" id="UP001152747"/>
    </source>
</evidence>
<proteinExistence type="predicted"/>
<dbReference type="InterPro" id="IPR046341">
    <property type="entry name" value="SET_dom_sf"/>
</dbReference>
<dbReference type="GO" id="GO:0005634">
    <property type="term" value="C:nucleus"/>
    <property type="evidence" value="ECO:0007669"/>
    <property type="project" value="TreeGrafter"/>
</dbReference>
<dbReference type="EMBL" id="CANHGI010000001">
    <property type="protein sequence ID" value="CAI5438551.1"/>
    <property type="molecule type" value="Genomic_DNA"/>
</dbReference>
<dbReference type="PROSITE" id="PS50865">
    <property type="entry name" value="ZF_MYND_2"/>
    <property type="match status" value="1"/>
</dbReference>
<name>A0A9P1I5P2_9PELO</name>
<dbReference type="Gene3D" id="6.10.140.2220">
    <property type="match status" value="1"/>
</dbReference>
<dbReference type="Pfam" id="PF01753">
    <property type="entry name" value="zf-MYND"/>
    <property type="match status" value="1"/>
</dbReference>
<feature type="domain" description="MYND-type" evidence="5">
    <location>
        <begin position="23"/>
        <end position="63"/>
    </location>
</feature>
<dbReference type="OrthoDB" id="265717at2759"/>
<dbReference type="SUPFAM" id="SSF144232">
    <property type="entry name" value="HIT/MYND zinc finger-like"/>
    <property type="match status" value="1"/>
</dbReference>
<dbReference type="Gene3D" id="2.170.270.10">
    <property type="entry name" value="SET domain"/>
    <property type="match status" value="1"/>
</dbReference>
<evidence type="ECO:0000256" key="2">
    <source>
        <dbReference type="ARBA" id="ARBA00022771"/>
    </source>
</evidence>
<keyword evidence="7" id="KW-1185">Reference proteome</keyword>
<dbReference type="PANTHER" id="PTHR12197:SF283">
    <property type="entry name" value="MYND-TYPE DOMAIN-CONTAINING PROTEIN"/>
    <property type="match status" value="1"/>
</dbReference>
<evidence type="ECO:0000313" key="6">
    <source>
        <dbReference type="EMBL" id="CAI5438551.1"/>
    </source>
</evidence>
<sequence>MISLCEELPYASIILQEHVEDYCANCFNEISDTRIQCDDCLEVTYCSLKCQRTDWKNVHCLECQILRSQNQPLTPTMRLSIRVLLKTFGFENIENEPKSFNGATFDELETNFDEYRSSKQHNRFLNDLMAIFQISATSQLSAIFQKVEKRHMIAVICAVLANTFSIYDDLKCENIGVGIYIGLSKHNHACSSKNHVVFVKNRAILRAPEGTKYNQELTISYCSRMLPTSERRKSISQVHFFKCQCDLCCSSTENEFHSQELFKKIENTNELRNLQKLREEYSEELDVDNLLMCHLIEKIAQCAIKLPLKERFRNEAILGIQVYINRLGLGTPEVTRRLYLACLILEKYENGGEIFEKTLESCDLSHGKNHPLTVKISGMIKI</sequence>
<dbReference type="PANTHER" id="PTHR12197">
    <property type="entry name" value="HISTONE-LYSINE N-METHYLTRANSFERASE SMYD"/>
    <property type="match status" value="1"/>
</dbReference>
<reference evidence="6" key="1">
    <citation type="submission" date="2022-11" db="EMBL/GenBank/DDBJ databases">
        <authorList>
            <person name="Kikuchi T."/>
        </authorList>
    </citation>
    <scope>NUCLEOTIDE SEQUENCE</scope>
    <source>
        <strain evidence="6">PS1010</strain>
    </source>
</reference>
<evidence type="ECO:0000256" key="4">
    <source>
        <dbReference type="PROSITE-ProRule" id="PRU00134"/>
    </source>
</evidence>
<dbReference type="Proteomes" id="UP001152747">
    <property type="component" value="Unassembled WGS sequence"/>
</dbReference>
<dbReference type="GO" id="GO:0008270">
    <property type="term" value="F:zinc ion binding"/>
    <property type="evidence" value="ECO:0007669"/>
    <property type="project" value="UniProtKB-KW"/>
</dbReference>
<organism evidence="6 7">
    <name type="scientific">Caenorhabditis angaria</name>
    <dbReference type="NCBI Taxonomy" id="860376"/>
    <lineage>
        <taxon>Eukaryota</taxon>
        <taxon>Metazoa</taxon>
        <taxon>Ecdysozoa</taxon>
        <taxon>Nematoda</taxon>
        <taxon>Chromadorea</taxon>
        <taxon>Rhabditida</taxon>
        <taxon>Rhabditina</taxon>
        <taxon>Rhabditomorpha</taxon>
        <taxon>Rhabditoidea</taxon>
        <taxon>Rhabditidae</taxon>
        <taxon>Peloderinae</taxon>
        <taxon>Caenorhabditis</taxon>
    </lineage>
</organism>
<evidence type="ECO:0000256" key="1">
    <source>
        <dbReference type="ARBA" id="ARBA00022723"/>
    </source>
</evidence>
<evidence type="ECO:0000259" key="5">
    <source>
        <dbReference type="PROSITE" id="PS50865"/>
    </source>
</evidence>
<dbReference type="InterPro" id="IPR050869">
    <property type="entry name" value="H3K4_H4K5_MeTrfase"/>
</dbReference>
<dbReference type="SUPFAM" id="SSF82199">
    <property type="entry name" value="SET domain"/>
    <property type="match status" value="1"/>
</dbReference>
<keyword evidence="2 4" id="KW-0863">Zinc-finger</keyword>
<comment type="caution">
    <text evidence="6">The sequence shown here is derived from an EMBL/GenBank/DDBJ whole genome shotgun (WGS) entry which is preliminary data.</text>
</comment>
<dbReference type="InterPro" id="IPR002893">
    <property type="entry name" value="Znf_MYND"/>
</dbReference>
<gene>
    <name evidence="6" type="ORF">CAMP_LOCUS1188</name>
</gene>